<protein>
    <recommendedName>
        <fullName evidence="3">DUF3127 domain-containing protein</fullName>
    </recommendedName>
</protein>
<reference evidence="2" key="1">
    <citation type="journal article" date="2019" name="Int. J. Syst. Evol. Microbiol.">
        <title>The Global Catalogue of Microorganisms (GCM) 10K type strain sequencing project: providing services to taxonomists for standard genome sequencing and annotation.</title>
        <authorList>
            <consortium name="The Broad Institute Genomics Platform"/>
            <consortium name="The Broad Institute Genome Sequencing Center for Infectious Disease"/>
            <person name="Wu L."/>
            <person name="Ma J."/>
        </authorList>
    </citation>
    <scope>NUCLEOTIDE SEQUENCE [LARGE SCALE GENOMIC DNA]</scope>
    <source>
        <strain evidence="2">JCM 17919</strain>
    </source>
</reference>
<proteinExistence type="predicted"/>
<evidence type="ECO:0000313" key="2">
    <source>
        <dbReference type="Proteomes" id="UP001501725"/>
    </source>
</evidence>
<name>A0ABP8H6C6_9BACT</name>
<keyword evidence="2" id="KW-1185">Reference proteome</keyword>
<dbReference type="RefSeq" id="WP_345256518.1">
    <property type="nucleotide sequence ID" value="NZ_BAABGY010000008.1"/>
</dbReference>
<evidence type="ECO:0008006" key="3">
    <source>
        <dbReference type="Google" id="ProtNLM"/>
    </source>
</evidence>
<dbReference type="EMBL" id="BAABGY010000008">
    <property type="protein sequence ID" value="GAA4334997.1"/>
    <property type="molecule type" value="Genomic_DNA"/>
</dbReference>
<sequence>MVKVTNVVLREGENGNFVLLELSGDLELVQSQKTGLFYGTVRKSTMPVTVDFESAKAFIGREIPGTIVRVECAPYNYVTEQGEVLELNYRWAYVPEEKMGMKELPTVDSQIA</sequence>
<comment type="caution">
    <text evidence="1">The sequence shown here is derived from an EMBL/GenBank/DDBJ whole genome shotgun (WGS) entry which is preliminary data.</text>
</comment>
<dbReference type="Proteomes" id="UP001501725">
    <property type="component" value="Unassembled WGS sequence"/>
</dbReference>
<gene>
    <name evidence="1" type="ORF">GCM10023184_29490</name>
</gene>
<evidence type="ECO:0000313" key="1">
    <source>
        <dbReference type="EMBL" id="GAA4334997.1"/>
    </source>
</evidence>
<accession>A0ABP8H6C6</accession>
<organism evidence="1 2">
    <name type="scientific">Flaviaesturariibacter amylovorans</name>
    <dbReference type="NCBI Taxonomy" id="1084520"/>
    <lineage>
        <taxon>Bacteria</taxon>
        <taxon>Pseudomonadati</taxon>
        <taxon>Bacteroidota</taxon>
        <taxon>Chitinophagia</taxon>
        <taxon>Chitinophagales</taxon>
        <taxon>Chitinophagaceae</taxon>
        <taxon>Flaviaestuariibacter</taxon>
    </lineage>
</organism>